<keyword evidence="10" id="KW-0472">Membrane</keyword>
<evidence type="ECO:0000259" key="11">
    <source>
        <dbReference type="Pfam" id="PF04389"/>
    </source>
</evidence>
<comment type="function">
    <text evidence="2">May be involved in vacuolar sorting and osmoregulation.</text>
</comment>
<keyword evidence="8" id="KW-0325">Glycoprotein</keyword>
<evidence type="ECO:0000256" key="7">
    <source>
        <dbReference type="ARBA" id="ARBA00022989"/>
    </source>
</evidence>
<dbReference type="InterPro" id="IPR045175">
    <property type="entry name" value="M28_fam"/>
</dbReference>
<keyword evidence="6" id="KW-0926">Vacuole</keyword>
<feature type="transmembrane region" description="Helical" evidence="10">
    <location>
        <begin position="197"/>
        <end position="217"/>
    </location>
</feature>
<dbReference type="EMBL" id="JAXIOK010000007">
    <property type="protein sequence ID" value="KAK4766207.1"/>
    <property type="molecule type" value="Genomic_DNA"/>
</dbReference>
<evidence type="ECO:0000256" key="10">
    <source>
        <dbReference type="SAM" id="Phobius"/>
    </source>
</evidence>
<comment type="subcellular location">
    <subcellularLocation>
        <location evidence="3">Vacuole membrane</location>
        <topology evidence="3">Multi-pass membrane protein</topology>
    </subcellularLocation>
</comment>
<evidence type="ECO:0000256" key="3">
    <source>
        <dbReference type="ARBA" id="ARBA00004128"/>
    </source>
</evidence>
<sequence length="530" mass="58791">MGIGGKSGIFQSGPDPWAIENYALVAKYPSGHVIAQDLFAFGAIKWATDFQVYKEIANLSVLDFAYTDNGAVYHTKTHSDRKHLSPSTRSHLAKLDAERWLYKGGLVQWLILLAIGYYFGPGSSYLALVWLVPPAFAYGLLEATLTPTRLSRPLKLATLLVGLSASLDFCRNIYSVSWDNSTNGSLTDRSPGTIPEWLGNVIISTFIALVLSYTSVSPLICSPFRYNLMHYSVGAKRIFVFATLLVFSLSVAAVFLGLAPPFSDDTARAVNVVRVVDATTINSGQVQYGCLTCDETEAGWSESDIPLLYVVEDNDIGLERITRVSIDTKSSIRWVLAINTEEIEEFKLEGASKELISFDAKSSVDGWHVIQFAGSKNSPKKFDPTLIQTKRSTVKAQRAEEERSLHPLLKLRTDLDRITPKIEKVLTKLPFWKPSWFSVHQFASLDGFYMQSIVHLKIPISCKKPCQGGCCKQAAVWRNHGHEKPSLNFLGDVKLQTLRTFPSQPQAMRAQVNNKQEATLVKGIGEIQGM</sequence>
<evidence type="ECO:0000256" key="4">
    <source>
        <dbReference type="ARBA" id="ARBA00010918"/>
    </source>
</evidence>
<dbReference type="AlphaFoldDB" id="A0AAN7KNS7"/>
<keyword evidence="10" id="KW-0812">Transmembrane</keyword>
<proteinExistence type="inferred from homology"/>
<evidence type="ECO:0000256" key="8">
    <source>
        <dbReference type="ARBA" id="ARBA00023180"/>
    </source>
</evidence>
<accession>A0AAN7KNS7</accession>
<protein>
    <recommendedName>
        <fullName evidence="5">Vacuolar membrane protease</fullName>
    </recommendedName>
    <alternativeName>
        <fullName evidence="9">FXNA-related family protease 1</fullName>
    </alternativeName>
</protein>
<evidence type="ECO:0000313" key="12">
    <source>
        <dbReference type="EMBL" id="KAK4766207.1"/>
    </source>
</evidence>
<keyword evidence="13" id="KW-1185">Reference proteome</keyword>
<evidence type="ECO:0000256" key="2">
    <source>
        <dbReference type="ARBA" id="ARBA00003273"/>
    </source>
</evidence>
<comment type="cofactor">
    <cofactor evidence="1">
        <name>Zn(2+)</name>
        <dbReference type="ChEBI" id="CHEBI:29105"/>
    </cofactor>
</comment>
<evidence type="ECO:0000256" key="1">
    <source>
        <dbReference type="ARBA" id="ARBA00001947"/>
    </source>
</evidence>
<gene>
    <name evidence="12" type="ORF">SAY87_007849</name>
</gene>
<dbReference type="Proteomes" id="UP001345219">
    <property type="component" value="Chromosome 7"/>
</dbReference>
<dbReference type="Pfam" id="PF04389">
    <property type="entry name" value="Peptidase_M28"/>
    <property type="match status" value="1"/>
</dbReference>
<evidence type="ECO:0000313" key="13">
    <source>
        <dbReference type="Proteomes" id="UP001345219"/>
    </source>
</evidence>
<dbReference type="PANTHER" id="PTHR12147">
    <property type="entry name" value="METALLOPEPTIDASE M28 FAMILY MEMBER"/>
    <property type="match status" value="1"/>
</dbReference>
<evidence type="ECO:0000256" key="6">
    <source>
        <dbReference type="ARBA" id="ARBA00022554"/>
    </source>
</evidence>
<feature type="domain" description="Peptidase M28" evidence="11">
    <location>
        <begin position="3"/>
        <end position="94"/>
    </location>
</feature>
<feature type="transmembrane region" description="Helical" evidence="10">
    <location>
        <begin position="238"/>
        <end position="259"/>
    </location>
</feature>
<reference evidence="12 13" key="1">
    <citation type="journal article" date="2023" name="Hortic Res">
        <title>Pangenome of water caltrop reveals structural variations and asymmetric subgenome divergence after allopolyploidization.</title>
        <authorList>
            <person name="Zhang X."/>
            <person name="Chen Y."/>
            <person name="Wang L."/>
            <person name="Yuan Y."/>
            <person name="Fang M."/>
            <person name="Shi L."/>
            <person name="Lu R."/>
            <person name="Comes H.P."/>
            <person name="Ma Y."/>
            <person name="Chen Y."/>
            <person name="Huang G."/>
            <person name="Zhou Y."/>
            <person name="Zheng Z."/>
            <person name="Qiu Y."/>
        </authorList>
    </citation>
    <scope>NUCLEOTIDE SEQUENCE [LARGE SCALE GENOMIC DNA]</scope>
    <source>
        <tissue evidence="12">Roots</tissue>
    </source>
</reference>
<keyword evidence="7 10" id="KW-1133">Transmembrane helix</keyword>
<dbReference type="GO" id="GO:0005774">
    <property type="term" value="C:vacuolar membrane"/>
    <property type="evidence" value="ECO:0007669"/>
    <property type="project" value="UniProtKB-SubCell"/>
</dbReference>
<evidence type="ECO:0000256" key="5">
    <source>
        <dbReference type="ARBA" id="ARBA00017435"/>
    </source>
</evidence>
<dbReference type="PANTHER" id="PTHR12147:SF58">
    <property type="entry name" value="VACUOLAR MEMBRANE PROTEASE"/>
    <property type="match status" value="1"/>
</dbReference>
<evidence type="ECO:0000256" key="9">
    <source>
        <dbReference type="ARBA" id="ARBA00031512"/>
    </source>
</evidence>
<comment type="similarity">
    <text evidence="4">Belongs to the peptidase M28 family.</text>
</comment>
<dbReference type="InterPro" id="IPR007484">
    <property type="entry name" value="Peptidase_M28"/>
</dbReference>
<dbReference type="GO" id="GO:0006508">
    <property type="term" value="P:proteolysis"/>
    <property type="evidence" value="ECO:0007669"/>
    <property type="project" value="InterPro"/>
</dbReference>
<name>A0AAN7KNS7_9MYRT</name>
<organism evidence="12 13">
    <name type="scientific">Trapa incisa</name>
    <dbReference type="NCBI Taxonomy" id="236973"/>
    <lineage>
        <taxon>Eukaryota</taxon>
        <taxon>Viridiplantae</taxon>
        <taxon>Streptophyta</taxon>
        <taxon>Embryophyta</taxon>
        <taxon>Tracheophyta</taxon>
        <taxon>Spermatophyta</taxon>
        <taxon>Magnoliopsida</taxon>
        <taxon>eudicotyledons</taxon>
        <taxon>Gunneridae</taxon>
        <taxon>Pentapetalae</taxon>
        <taxon>rosids</taxon>
        <taxon>malvids</taxon>
        <taxon>Myrtales</taxon>
        <taxon>Lythraceae</taxon>
        <taxon>Trapa</taxon>
    </lineage>
</organism>
<comment type="caution">
    <text evidence="12">The sequence shown here is derived from an EMBL/GenBank/DDBJ whole genome shotgun (WGS) entry which is preliminary data.</text>
</comment>
<dbReference type="GO" id="GO:0008235">
    <property type="term" value="F:metalloexopeptidase activity"/>
    <property type="evidence" value="ECO:0007669"/>
    <property type="project" value="InterPro"/>
</dbReference>